<keyword evidence="1" id="KW-0472">Membrane</keyword>
<proteinExistence type="predicted"/>
<name>A0A448V604_BARVI</name>
<dbReference type="AlphaFoldDB" id="A0A448V604"/>
<dbReference type="Proteomes" id="UP000274201">
    <property type="component" value="Chromosome"/>
</dbReference>
<gene>
    <name evidence="2" type="ORF">NCTC12905_00849</name>
</gene>
<evidence type="ECO:0000313" key="3">
    <source>
        <dbReference type="Proteomes" id="UP000274201"/>
    </source>
</evidence>
<organism evidence="2 3">
    <name type="scientific">Bartonella vinsonii</name>
    <name type="common">Rochalimaea vinsonii</name>
    <dbReference type="NCBI Taxonomy" id="33047"/>
    <lineage>
        <taxon>Bacteria</taxon>
        <taxon>Pseudomonadati</taxon>
        <taxon>Pseudomonadota</taxon>
        <taxon>Alphaproteobacteria</taxon>
        <taxon>Hyphomicrobiales</taxon>
        <taxon>Bartonellaceae</taxon>
        <taxon>Bartonella</taxon>
    </lineage>
</organism>
<sequence>MLVLSISIIGLPVTWIWQVIDLMFILTGKFTDKNGYRVIN</sequence>
<keyword evidence="1" id="KW-0812">Transmembrane</keyword>
<feature type="transmembrane region" description="Helical" evidence="1">
    <location>
        <begin position="6"/>
        <end position="27"/>
    </location>
</feature>
<accession>A0A448V604</accession>
<evidence type="ECO:0000256" key="1">
    <source>
        <dbReference type="SAM" id="Phobius"/>
    </source>
</evidence>
<protein>
    <submittedName>
        <fullName evidence="2">Uncharacterized protein</fullName>
    </submittedName>
</protein>
<reference evidence="2 3" key="1">
    <citation type="submission" date="2018-12" db="EMBL/GenBank/DDBJ databases">
        <authorList>
            <consortium name="Pathogen Informatics"/>
        </authorList>
    </citation>
    <scope>NUCLEOTIDE SEQUENCE [LARGE SCALE GENOMIC DNA]</scope>
    <source>
        <strain evidence="2 3">NCTC12905</strain>
    </source>
</reference>
<keyword evidence="1" id="KW-1133">Transmembrane helix</keyword>
<evidence type="ECO:0000313" key="2">
    <source>
        <dbReference type="EMBL" id="VEJ45201.1"/>
    </source>
</evidence>
<dbReference type="EMBL" id="LR134529">
    <property type="protein sequence ID" value="VEJ45201.1"/>
    <property type="molecule type" value="Genomic_DNA"/>
</dbReference>